<dbReference type="PANTHER" id="PTHR14955:SF4">
    <property type="entry name" value="PHD-TYPE DOMAIN-CONTAINING PROTEIN"/>
    <property type="match status" value="1"/>
</dbReference>
<dbReference type="Gene3D" id="3.30.40.10">
    <property type="entry name" value="Zinc/RING finger domain, C3HC4 (zinc finger)"/>
    <property type="match status" value="1"/>
</dbReference>
<organism evidence="2 3">
    <name type="scientific">Heterodera trifolii</name>
    <dbReference type="NCBI Taxonomy" id="157864"/>
    <lineage>
        <taxon>Eukaryota</taxon>
        <taxon>Metazoa</taxon>
        <taxon>Ecdysozoa</taxon>
        <taxon>Nematoda</taxon>
        <taxon>Chromadorea</taxon>
        <taxon>Rhabditida</taxon>
        <taxon>Tylenchina</taxon>
        <taxon>Tylenchomorpha</taxon>
        <taxon>Tylenchoidea</taxon>
        <taxon>Heteroderidae</taxon>
        <taxon>Heteroderinae</taxon>
        <taxon>Heterodera</taxon>
    </lineage>
</organism>
<feature type="compositionally biased region" description="Basic residues" evidence="1">
    <location>
        <begin position="212"/>
        <end position="226"/>
    </location>
</feature>
<reference evidence="2 3" key="1">
    <citation type="submission" date="2024-10" db="EMBL/GenBank/DDBJ databases">
        <authorList>
            <person name="Kim D."/>
        </authorList>
    </citation>
    <scope>NUCLEOTIDE SEQUENCE [LARGE SCALE GENOMIC DNA]</scope>
    <source>
        <strain evidence="2">BH-2024</strain>
    </source>
</reference>
<gene>
    <name evidence="2" type="ORF">niasHT_012156</name>
</gene>
<feature type="compositionally biased region" description="Polar residues" evidence="1">
    <location>
        <begin position="202"/>
        <end position="211"/>
    </location>
</feature>
<keyword evidence="3" id="KW-1185">Reference proteome</keyword>
<protein>
    <submittedName>
        <fullName evidence="2">Uncharacterized protein</fullName>
    </submittedName>
</protein>
<dbReference type="EMBL" id="JBICBT010000480">
    <property type="protein sequence ID" value="KAL3112187.1"/>
    <property type="molecule type" value="Genomic_DNA"/>
</dbReference>
<dbReference type="AlphaFoldDB" id="A0ABD2LAG7"/>
<dbReference type="PANTHER" id="PTHR14955">
    <property type="entry name" value="RETINOIC ACID INDUCED 1/TRANSCRIPTION FACTOR 20"/>
    <property type="match status" value="1"/>
</dbReference>
<feature type="region of interest" description="Disordered" evidence="1">
    <location>
        <begin position="1"/>
        <end position="54"/>
    </location>
</feature>
<dbReference type="Proteomes" id="UP001620626">
    <property type="component" value="Unassembled WGS sequence"/>
</dbReference>
<evidence type="ECO:0000313" key="2">
    <source>
        <dbReference type="EMBL" id="KAL3112187.1"/>
    </source>
</evidence>
<feature type="region of interest" description="Disordered" evidence="1">
    <location>
        <begin position="172"/>
        <end position="229"/>
    </location>
</feature>
<comment type="caution">
    <text evidence="2">The sequence shown here is derived from an EMBL/GenBank/DDBJ whole genome shotgun (WGS) entry which is preliminary data.</text>
</comment>
<proteinExistence type="predicted"/>
<evidence type="ECO:0000256" key="1">
    <source>
        <dbReference type="SAM" id="MobiDB-lite"/>
    </source>
</evidence>
<dbReference type="InterPro" id="IPR013083">
    <property type="entry name" value="Znf_RING/FYVE/PHD"/>
</dbReference>
<feature type="compositionally biased region" description="Basic residues" evidence="1">
    <location>
        <begin position="35"/>
        <end position="47"/>
    </location>
</feature>
<sequence>MSAHQKEEEEDKDENIVANKNINSESVAAAEKSGVPKRKKRRKRRRASSSEAARDELDMCRTVQQRYGAKRKVQDDIKEALFNPCTGEIFQPSSYARMMARSTEAHLNRMLQPEPPDDLVASNWLCAFCLKPSFADEQGELYGPYFVRLSSECQPPAELLAMPASCQTKMLVKSEPAEPNSSVTTSAVHRGHHSKDEPKANIATNSNSSNKVPKHKNSSPKRRRSATAKSGVQGSLDIWLHGDCALWAPELFLVGGRLPTLQLHIQQYWKQKCLVCSGVGATIPITYSHNDDPPLVSATPSISGSSKTVSGVERRHFLHYKCALENGYRLNSLTYVCRPPM</sequence>
<dbReference type="InterPro" id="IPR052440">
    <property type="entry name" value="Trans_Reg/Chrom_Remod"/>
</dbReference>
<name>A0ABD2LAG7_9BILA</name>
<evidence type="ECO:0000313" key="3">
    <source>
        <dbReference type="Proteomes" id="UP001620626"/>
    </source>
</evidence>
<accession>A0ABD2LAG7</accession>